<feature type="transmembrane region" description="Helical" evidence="1">
    <location>
        <begin position="12"/>
        <end position="35"/>
    </location>
</feature>
<evidence type="ECO:0008006" key="4">
    <source>
        <dbReference type="Google" id="ProtNLM"/>
    </source>
</evidence>
<gene>
    <name evidence="2" type="ORF">ADIMK_3745</name>
</gene>
<feature type="transmembrane region" description="Helical" evidence="1">
    <location>
        <begin position="66"/>
        <end position="85"/>
    </location>
</feature>
<dbReference type="PATRIC" id="fig|1232683.4.peg.3686"/>
<comment type="caution">
    <text evidence="2">The sequence shown here is derived from an EMBL/GenBank/DDBJ whole genome shotgun (WGS) entry which is preliminary data.</text>
</comment>
<evidence type="ECO:0000313" key="3">
    <source>
        <dbReference type="Proteomes" id="UP000028252"/>
    </source>
</evidence>
<proteinExistence type="predicted"/>
<dbReference type="eggNOG" id="COG3308">
    <property type="taxonomic scope" value="Bacteria"/>
</dbReference>
<keyword evidence="1" id="KW-1133">Transmembrane helix</keyword>
<name>A0A081FU79_9GAMM</name>
<dbReference type="EMBL" id="JMQN01000057">
    <property type="protein sequence ID" value="KEA62084.1"/>
    <property type="molecule type" value="Genomic_DNA"/>
</dbReference>
<dbReference type="Proteomes" id="UP000028252">
    <property type="component" value="Unassembled WGS sequence"/>
</dbReference>
<keyword evidence="1" id="KW-0812">Transmembrane</keyword>
<dbReference type="InterPro" id="IPR018643">
    <property type="entry name" value="DUF2069_membrane"/>
</dbReference>
<evidence type="ECO:0000256" key="1">
    <source>
        <dbReference type="SAM" id="Phobius"/>
    </source>
</evidence>
<dbReference type="OrthoDB" id="5738125at2"/>
<organism evidence="2 3">
    <name type="scientific">Marinobacterium lacunae</name>
    <dbReference type="NCBI Taxonomy" id="1232683"/>
    <lineage>
        <taxon>Bacteria</taxon>
        <taxon>Pseudomonadati</taxon>
        <taxon>Pseudomonadota</taxon>
        <taxon>Gammaproteobacteria</taxon>
        <taxon>Oceanospirillales</taxon>
        <taxon>Oceanospirillaceae</taxon>
        <taxon>Marinobacterium</taxon>
    </lineage>
</organism>
<reference evidence="2 3" key="1">
    <citation type="submission" date="2014-04" db="EMBL/GenBank/DDBJ databases">
        <title>Marinobacterium kochiensis sp. nov., isolated from sediment sample collected from Kochi backwaters in Kerala, India.</title>
        <authorList>
            <person name="Singh A."/>
            <person name="Pinnaka A.K."/>
        </authorList>
    </citation>
    <scope>NUCLEOTIDE SEQUENCE [LARGE SCALE GENOMIC DNA]</scope>
    <source>
        <strain evidence="2 3">AK27</strain>
    </source>
</reference>
<protein>
    <recommendedName>
        <fullName evidence="4">DUF2069 domain-containing protein</fullName>
    </recommendedName>
</protein>
<dbReference type="AlphaFoldDB" id="A0A081FU79"/>
<accession>A0A081FU79</accession>
<feature type="transmembrane region" description="Helical" evidence="1">
    <location>
        <begin position="41"/>
        <end position="59"/>
    </location>
</feature>
<sequence>MSLACKTRASRWLTLSSYFGLLILFSLWYLVLVPAKSEHPWVIWLIHMLPLMAFLPVVLKGQPRGHAWLCFVLLLYFMEAVLAALVPNTRWLGLIESLLLATLFTSAMLYARWKSQLNRAQSNAQQV</sequence>
<dbReference type="RefSeq" id="WP_036191265.1">
    <property type="nucleotide sequence ID" value="NZ_JMQN01000057.1"/>
</dbReference>
<dbReference type="STRING" id="1232683.ADIMK_3745"/>
<dbReference type="Pfam" id="PF09842">
    <property type="entry name" value="DUF2069"/>
    <property type="match status" value="1"/>
</dbReference>
<evidence type="ECO:0000313" key="2">
    <source>
        <dbReference type="EMBL" id="KEA62084.1"/>
    </source>
</evidence>
<keyword evidence="1" id="KW-0472">Membrane</keyword>
<keyword evidence="3" id="KW-1185">Reference proteome</keyword>
<feature type="transmembrane region" description="Helical" evidence="1">
    <location>
        <begin position="91"/>
        <end position="111"/>
    </location>
</feature>